<accession>A0A8E5MDC6</accession>
<protein>
    <submittedName>
        <fullName evidence="1">Uncharacterized protein</fullName>
    </submittedName>
</protein>
<organism evidence="1 2">
    <name type="scientific">Ustilaginoidea virens</name>
    <name type="common">Rice false smut fungus</name>
    <name type="synonym">Villosiclava virens</name>
    <dbReference type="NCBI Taxonomy" id="1159556"/>
    <lineage>
        <taxon>Eukaryota</taxon>
        <taxon>Fungi</taxon>
        <taxon>Dikarya</taxon>
        <taxon>Ascomycota</taxon>
        <taxon>Pezizomycotina</taxon>
        <taxon>Sordariomycetes</taxon>
        <taxon>Hypocreomycetidae</taxon>
        <taxon>Hypocreales</taxon>
        <taxon>Clavicipitaceae</taxon>
        <taxon>Ustilaginoidea</taxon>
    </lineage>
</organism>
<gene>
    <name evidence="1" type="ORF">UV8b_00187</name>
</gene>
<dbReference type="Proteomes" id="UP000027002">
    <property type="component" value="Chromosome 1"/>
</dbReference>
<dbReference type="AlphaFoldDB" id="A0A8E5MDC6"/>
<evidence type="ECO:0000313" key="1">
    <source>
        <dbReference type="EMBL" id="QUC15946.1"/>
    </source>
</evidence>
<name>A0A8E5MDC6_USTVR</name>
<dbReference type="KEGG" id="uvi:66060965"/>
<sequence>MKARHAYEKDGFVPSEVLLKVPYTIGRLSFSFRLVALVHSEVYAWTTAHIDLIPIIPLQIMDDVTNTKNIAIGLFNAAI</sequence>
<dbReference type="GeneID" id="66060965"/>
<reference evidence="1" key="1">
    <citation type="submission" date="2020-03" db="EMBL/GenBank/DDBJ databases">
        <title>A mixture of massive structural variations and highly conserved coding sequences in Ustilaginoidea virens genome.</title>
        <authorList>
            <person name="Zhang K."/>
            <person name="Zhao Z."/>
            <person name="Zhang Z."/>
            <person name="Li Y."/>
            <person name="Hsiang T."/>
            <person name="Sun W."/>
        </authorList>
    </citation>
    <scope>NUCLEOTIDE SEQUENCE</scope>
    <source>
        <strain evidence="1">UV-8b</strain>
    </source>
</reference>
<proteinExistence type="predicted"/>
<keyword evidence="2" id="KW-1185">Reference proteome</keyword>
<evidence type="ECO:0000313" key="2">
    <source>
        <dbReference type="Proteomes" id="UP000027002"/>
    </source>
</evidence>
<dbReference type="RefSeq" id="XP_042993619.1">
    <property type="nucleotide sequence ID" value="XM_043137685.1"/>
</dbReference>
<dbReference type="EMBL" id="CP072753">
    <property type="protein sequence ID" value="QUC15946.1"/>
    <property type="molecule type" value="Genomic_DNA"/>
</dbReference>